<dbReference type="Gene3D" id="3.60.10.10">
    <property type="entry name" value="Endonuclease/exonuclease/phosphatase"/>
    <property type="match status" value="1"/>
</dbReference>
<dbReference type="CDD" id="cd09076">
    <property type="entry name" value="L1-EN"/>
    <property type="match status" value="1"/>
</dbReference>
<evidence type="ECO:0000256" key="1">
    <source>
        <dbReference type="SAM" id="MobiDB-lite"/>
    </source>
</evidence>
<dbReference type="RefSeq" id="XP_052751867.1">
    <property type="nucleotide sequence ID" value="XM_052895907.1"/>
</dbReference>
<dbReference type="InterPro" id="IPR027124">
    <property type="entry name" value="Swc5/CFDP1/2"/>
</dbReference>
<proteinExistence type="predicted"/>
<feature type="region of interest" description="Disordered" evidence="1">
    <location>
        <begin position="1"/>
        <end position="25"/>
    </location>
</feature>
<dbReference type="Pfam" id="PF14529">
    <property type="entry name" value="Exo_endo_phos_2"/>
    <property type="match status" value="1"/>
</dbReference>
<reference evidence="4" key="1">
    <citation type="submission" date="2025-08" db="UniProtKB">
        <authorList>
            <consortium name="RefSeq"/>
        </authorList>
    </citation>
    <scope>IDENTIFICATION</scope>
    <source>
        <tissue evidence="4">Whole larvae</tissue>
    </source>
</reference>
<dbReference type="GeneID" id="128200929"/>
<dbReference type="InterPro" id="IPR005135">
    <property type="entry name" value="Endo/exonuclease/phosphatase"/>
</dbReference>
<evidence type="ECO:0000313" key="3">
    <source>
        <dbReference type="Proteomes" id="UP001652740"/>
    </source>
</evidence>
<dbReference type="PANTHER" id="PTHR23227">
    <property type="entry name" value="BUCENTAUR RELATED"/>
    <property type="match status" value="1"/>
</dbReference>
<keyword evidence="3" id="KW-1185">Reference proteome</keyword>
<evidence type="ECO:0000259" key="2">
    <source>
        <dbReference type="Pfam" id="PF14529"/>
    </source>
</evidence>
<dbReference type="InterPro" id="IPR036691">
    <property type="entry name" value="Endo/exonu/phosph_ase_sf"/>
</dbReference>
<gene>
    <name evidence="4" type="primary">LOC128200929</name>
</gene>
<sequence length="420" mass="48691">MIREIKTQLPQEGTGTAGESVPECNSGSPIVSGGDKFLIDGDALCHGSRHVSPVSPNGKKRAKECQIATMNVCGGMDSKIDEVCEMMSERRIDVLGVSETKKKGCSITTYDRYTGYWSGVNDSERSSQGVGVILSERMNASVKDFEFVSPRLLWIRLKVGLTRIFLLCAYAPDMSKPPKVREDFWDSIREIMTKCKENERIILIGDFNGWVGIRRDGYERNLGMFGDKRVNENGESLLEVCLERNLVVTNTLFSHKLIHMYTWQRQTERSMIDFVIVDERLRAKVKDTRVYRGTNVGTDHFLVISRIGGLFNKWRHRPRARMSEIERVRVERLTEEQVRNQYQERLNERFRELLKKDNYEIEEFWKEFKCGIFDIATQVCGVIRPHYLKSNYVYEYEITLRRTKIAANVNIDRSTYLQEE</sequence>
<feature type="domain" description="Endonuclease/exonuclease/phosphatase" evidence="2">
    <location>
        <begin position="168"/>
        <end position="303"/>
    </location>
</feature>
<evidence type="ECO:0000313" key="4">
    <source>
        <dbReference type="RefSeq" id="XP_052751867.1"/>
    </source>
</evidence>
<dbReference type="PANTHER" id="PTHR23227:SF67">
    <property type="entry name" value="CRANIOFACIAL DEVELOPMENT PROTEIN 2-LIKE"/>
    <property type="match status" value="1"/>
</dbReference>
<protein>
    <submittedName>
        <fullName evidence="4">Craniofacial development protein 2-like</fullName>
    </submittedName>
</protein>
<dbReference type="Proteomes" id="UP001652740">
    <property type="component" value="Unplaced"/>
</dbReference>
<dbReference type="SUPFAM" id="SSF56219">
    <property type="entry name" value="DNase I-like"/>
    <property type="match status" value="1"/>
</dbReference>
<organism evidence="3 4">
    <name type="scientific">Galleria mellonella</name>
    <name type="common">Greater wax moth</name>
    <dbReference type="NCBI Taxonomy" id="7137"/>
    <lineage>
        <taxon>Eukaryota</taxon>
        <taxon>Metazoa</taxon>
        <taxon>Ecdysozoa</taxon>
        <taxon>Arthropoda</taxon>
        <taxon>Hexapoda</taxon>
        <taxon>Insecta</taxon>
        <taxon>Pterygota</taxon>
        <taxon>Neoptera</taxon>
        <taxon>Endopterygota</taxon>
        <taxon>Lepidoptera</taxon>
        <taxon>Glossata</taxon>
        <taxon>Ditrysia</taxon>
        <taxon>Pyraloidea</taxon>
        <taxon>Pyralidae</taxon>
        <taxon>Galleriinae</taxon>
        <taxon>Galleria</taxon>
    </lineage>
</organism>
<name>A0ABM3MKG8_GALME</name>
<accession>A0ABM3MKG8</accession>